<evidence type="ECO:0000313" key="3">
    <source>
        <dbReference type="EMBL" id="CAK0740455.1"/>
    </source>
</evidence>
<protein>
    <recommendedName>
        <fullName evidence="2">Lon N-terminal domain-containing protein</fullName>
    </recommendedName>
</protein>
<dbReference type="Proteomes" id="UP001314263">
    <property type="component" value="Unassembled WGS sequence"/>
</dbReference>
<reference evidence="3 4" key="1">
    <citation type="submission" date="2023-10" db="EMBL/GenBank/DDBJ databases">
        <authorList>
            <person name="Maclean D."/>
            <person name="Macfadyen A."/>
        </authorList>
    </citation>
    <scope>NUCLEOTIDE SEQUENCE [LARGE SCALE GENOMIC DNA]</scope>
</reference>
<dbReference type="PANTHER" id="PTHR46732">
    <property type="entry name" value="ATP-DEPENDENT PROTEASE LA (LON) DOMAIN PROTEIN"/>
    <property type="match status" value="1"/>
</dbReference>
<organism evidence="3 4">
    <name type="scientific">Coccomyxa viridis</name>
    <dbReference type="NCBI Taxonomy" id="1274662"/>
    <lineage>
        <taxon>Eukaryota</taxon>
        <taxon>Viridiplantae</taxon>
        <taxon>Chlorophyta</taxon>
        <taxon>core chlorophytes</taxon>
        <taxon>Trebouxiophyceae</taxon>
        <taxon>Trebouxiophyceae incertae sedis</taxon>
        <taxon>Coccomyxaceae</taxon>
        <taxon>Coccomyxa</taxon>
    </lineage>
</organism>
<sequence length="599" mass="64100">MMAMQILKVYSSSYQASCLPARCSTTLKWSRIATDHLKSKCSKAARRRQKISCSGLHGDQDELRKQKKALEALLRLSEEADEARSARVEEGVQPVLRDLPLWRIQSATLPGSQAVYHVHVPHYTSMFGELLDRPKPHRFGHMLLPGGSVNLGNPAFELRPGTSAPLIGTLMEVVSHLWMEDGRLLILAVGLCRIKVVRQLQSVPHSRADVEVLPDLEEVQDRMQLAMRTVDAISGSSEADLSSVMQSAHAAATAAASASSLAWCDYETAALQKLANRPSGEAQAPDQAARGAKKMFDPYKLVWRHLLAGMHGLKSGLWLGMSVGQDETIDLPHLNDPESAEGREGMELLAQASTAAEAAAAQAAAAAAVLALGQTQPSPTGLPDLAQAPLNTVSERGIPCRGPSKMLEDSRGDDTEQILPSLPQACADALAAELRVWRLHSEISELALLTDRLFSAPEALLPPAVMQLDPRSPNQAGRFPPTAGLAAKIPVAGAVKAREVSDAHAAASIGSVSNTDAAAAENAQLYPALRRASRLSFCMATALPASFNGAEGRQAVLEASGIATRLRLLEEVMQKQKDQLSMLHALEKDFGNSGQAEAS</sequence>
<comment type="caution">
    <text evidence="3">The sequence shown here is derived from an EMBL/GenBank/DDBJ whole genome shotgun (WGS) entry which is preliminary data.</text>
</comment>
<feature type="domain" description="Lon N-terminal" evidence="2">
    <location>
        <begin position="108"/>
        <end position="238"/>
    </location>
</feature>
<dbReference type="Gene3D" id="2.30.130.40">
    <property type="entry name" value="LON domain-like"/>
    <property type="match status" value="1"/>
</dbReference>
<dbReference type="InterPro" id="IPR015947">
    <property type="entry name" value="PUA-like_sf"/>
</dbReference>
<evidence type="ECO:0000256" key="1">
    <source>
        <dbReference type="SAM" id="MobiDB-lite"/>
    </source>
</evidence>
<evidence type="ECO:0000259" key="2">
    <source>
        <dbReference type="Pfam" id="PF02190"/>
    </source>
</evidence>
<feature type="region of interest" description="Disordered" evidence="1">
    <location>
        <begin position="394"/>
        <end position="414"/>
    </location>
</feature>
<gene>
    <name evidence="3" type="ORF">CVIRNUC_001252</name>
</gene>
<name>A0AAV1HSQ1_9CHLO</name>
<dbReference type="SUPFAM" id="SSF88697">
    <property type="entry name" value="PUA domain-like"/>
    <property type="match status" value="1"/>
</dbReference>
<accession>A0AAV1HSQ1</accession>
<dbReference type="EMBL" id="CAUYUE010000002">
    <property type="protein sequence ID" value="CAK0740455.1"/>
    <property type="molecule type" value="Genomic_DNA"/>
</dbReference>
<dbReference type="AlphaFoldDB" id="A0AAV1HSQ1"/>
<dbReference type="Pfam" id="PF02190">
    <property type="entry name" value="LON_substr_bdg"/>
    <property type="match status" value="1"/>
</dbReference>
<dbReference type="InterPro" id="IPR046336">
    <property type="entry name" value="Lon_prtase_N_sf"/>
</dbReference>
<dbReference type="InterPro" id="IPR003111">
    <property type="entry name" value="Lon_prtase_N"/>
</dbReference>
<dbReference type="PANTHER" id="PTHR46732:SF8">
    <property type="entry name" value="ATP-DEPENDENT PROTEASE LA (LON) DOMAIN PROTEIN"/>
    <property type="match status" value="1"/>
</dbReference>
<evidence type="ECO:0000313" key="4">
    <source>
        <dbReference type="Proteomes" id="UP001314263"/>
    </source>
</evidence>
<keyword evidence="4" id="KW-1185">Reference proteome</keyword>
<proteinExistence type="predicted"/>